<evidence type="ECO:0000313" key="2">
    <source>
        <dbReference type="EMBL" id="CAH0534084.1"/>
    </source>
</evidence>
<comment type="caution">
    <text evidence="2">The sequence shown here is derived from an EMBL/GenBank/DDBJ whole genome shotgun (WGS) entry which is preliminary data.</text>
</comment>
<dbReference type="InterPro" id="IPR029025">
    <property type="entry name" value="T3SS_substrate_exporter_C"/>
</dbReference>
<gene>
    <name evidence="2" type="ORF">VST7929_01985</name>
</gene>
<organism evidence="2 3">
    <name type="scientific">Vibrio stylophorae</name>
    <dbReference type="NCBI Taxonomy" id="659351"/>
    <lineage>
        <taxon>Bacteria</taxon>
        <taxon>Pseudomonadati</taxon>
        <taxon>Pseudomonadota</taxon>
        <taxon>Gammaproteobacteria</taxon>
        <taxon>Vibrionales</taxon>
        <taxon>Vibrionaceae</taxon>
        <taxon>Vibrio</taxon>
    </lineage>
</organism>
<dbReference type="EMBL" id="CAKLDI010000001">
    <property type="protein sequence ID" value="CAH0534084.1"/>
    <property type="molecule type" value="Genomic_DNA"/>
</dbReference>
<dbReference type="Gene3D" id="3.40.1690.10">
    <property type="entry name" value="secretion proteins EscU"/>
    <property type="match status" value="1"/>
</dbReference>
<keyword evidence="3" id="KW-1185">Reference proteome</keyword>
<evidence type="ECO:0000313" key="3">
    <source>
        <dbReference type="Proteomes" id="UP000838672"/>
    </source>
</evidence>
<name>A0ABN8DSL7_9VIBR</name>
<proteinExistence type="inferred from homology"/>
<reference evidence="2" key="1">
    <citation type="submission" date="2021-11" db="EMBL/GenBank/DDBJ databases">
        <authorList>
            <person name="Rodrigo-Torres L."/>
            <person name="Arahal R. D."/>
            <person name="Lucena T."/>
        </authorList>
    </citation>
    <scope>NUCLEOTIDE SEQUENCE</scope>
    <source>
        <strain evidence="2">CECT 7929</strain>
    </source>
</reference>
<sequence length="98" mass="11263">MTNRKKTHRAIALHYDGIQPPKVQAKAYQERAQALVEAVREQGGLIHQDEQLSQWLNHLNVGEEIPEQLYRVIAELIAYAWFLDGKQPPNYDGINTKV</sequence>
<comment type="similarity">
    <text evidence="1">Belongs to the type III secretion exporter family.</text>
</comment>
<dbReference type="SUPFAM" id="SSF160544">
    <property type="entry name" value="EscU C-terminal domain-like"/>
    <property type="match status" value="1"/>
</dbReference>
<dbReference type="RefSeq" id="WP_237466488.1">
    <property type="nucleotide sequence ID" value="NZ_CAKLDI010000001.1"/>
</dbReference>
<dbReference type="InterPro" id="IPR006135">
    <property type="entry name" value="T3SS_substrate_exporter"/>
</dbReference>
<dbReference type="Pfam" id="PF01312">
    <property type="entry name" value="Bac_export_2"/>
    <property type="match status" value="1"/>
</dbReference>
<dbReference type="Proteomes" id="UP000838672">
    <property type="component" value="Unassembled WGS sequence"/>
</dbReference>
<evidence type="ECO:0000256" key="1">
    <source>
        <dbReference type="ARBA" id="ARBA00010690"/>
    </source>
</evidence>
<accession>A0ABN8DSL7</accession>
<protein>
    <recommendedName>
        <fullName evidence="4">Flagellar biosynthesis protein FlhB</fullName>
    </recommendedName>
</protein>
<evidence type="ECO:0008006" key="4">
    <source>
        <dbReference type="Google" id="ProtNLM"/>
    </source>
</evidence>